<reference evidence="1" key="1">
    <citation type="submission" date="2021-01" db="EMBL/GenBank/DDBJ databases">
        <title>Paracoccus amoyensis sp. nov., isolated from the surface seawater along the coast of Xiamen Island, China.</title>
        <authorList>
            <person name="Lyu L."/>
        </authorList>
    </citation>
    <scope>NUCLEOTIDE SEQUENCE</scope>
    <source>
        <strain evidence="1">MJ17</strain>
    </source>
</reference>
<name>A0A934SFN5_9RHOB</name>
<evidence type="ECO:0000313" key="1">
    <source>
        <dbReference type="EMBL" id="MBK4216131.1"/>
    </source>
</evidence>
<proteinExistence type="predicted"/>
<dbReference type="AlphaFoldDB" id="A0A934SFN5"/>
<gene>
    <name evidence="1" type="ORF">JJJ17_09355</name>
</gene>
<protein>
    <submittedName>
        <fullName evidence="1">DUF2190 family protein</fullName>
    </submittedName>
</protein>
<dbReference type="PIRSF" id="PIRSF030771">
    <property type="entry name" value="UCP030771"/>
    <property type="match status" value="1"/>
</dbReference>
<dbReference type="Pfam" id="PF09956">
    <property type="entry name" value="Phage_cement_2"/>
    <property type="match status" value="1"/>
</dbReference>
<sequence>MAKNFIQPGHVVTVPAPASVASGALVQVGVLVGVAQFAAEPAEPVEIALEGVHELAKVSAQAWTVGQAIYISSTGLATTATAAGNVFIGVALAAAANPSPTGVVRLNGAAPAAPAA</sequence>
<dbReference type="InterPro" id="IPR011231">
    <property type="entry name" value="Phage_VT1-Sakai_H0018"/>
</dbReference>
<keyword evidence="2" id="KW-1185">Reference proteome</keyword>
<dbReference type="RefSeq" id="WP_200685704.1">
    <property type="nucleotide sequence ID" value="NZ_JAEPRQ010000002.1"/>
</dbReference>
<dbReference type="Proteomes" id="UP000640485">
    <property type="component" value="Unassembled WGS sequence"/>
</dbReference>
<evidence type="ECO:0000313" key="2">
    <source>
        <dbReference type="Proteomes" id="UP000640485"/>
    </source>
</evidence>
<accession>A0A934SFN5</accession>
<dbReference type="EMBL" id="JAEPRQ010000002">
    <property type="protein sequence ID" value="MBK4216131.1"/>
    <property type="molecule type" value="Genomic_DNA"/>
</dbReference>
<organism evidence="1 2">
    <name type="scientific">Paracoccus caeni</name>
    <dbReference type="NCBI Taxonomy" id="657651"/>
    <lineage>
        <taxon>Bacteria</taxon>
        <taxon>Pseudomonadati</taxon>
        <taxon>Pseudomonadota</taxon>
        <taxon>Alphaproteobacteria</taxon>
        <taxon>Rhodobacterales</taxon>
        <taxon>Paracoccaceae</taxon>
        <taxon>Paracoccus</taxon>
    </lineage>
</organism>
<comment type="caution">
    <text evidence="1">The sequence shown here is derived from an EMBL/GenBank/DDBJ whole genome shotgun (WGS) entry which is preliminary data.</text>
</comment>